<organism evidence="15 16">
    <name type="scientific">Chytriomyces confervae</name>
    <dbReference type="NCBI Taxonomy" id="246404"/>
    <lineage>
        <taxon>Eukaryota</taxon>
        <taxon>Fungi</taxon>
        <taxon>Fungi incertae sedis</taxon>
        <taxon>Chytridiomycota</taxon>
        <taxon>Chytridiomycota incertae sedis</taxon>
        <taxon>Chytridiomycetes</taxon>
        <taxon>Chytridiales</taxon>
        <taxon>Chytriomycetaceae</taxon>
        <taxon>Chytriomyces</taxon>
    </lineage>
</organism>
<evidence type="ECO:0000256" key="8">
    <source>
        <dbReference type="ARBA" id="ARBA00022980"/>
    </source>
</evidence>
<keyword evidence="16" id="KW-1185">Reference proteome</keyword>
<feature type="domain" description="Large ribosomal subunit protein uL5 C-terminal" evidence="14">
    <location>
        <begin position="100"/>
        <end position="176"/>
    </location>
</feature>
<keyword evidence="7" id="KW-0694">RNA-binding</keyword>
<dbReference type="STRING" id="246404.A0A507FS95"/>
<keyword evidence="5" id="KW-0963">Cytoplasm</keyword>
<comment type="subcellular location">
    <subcellularLocation>
        <location evidence="3">Cytoplasm</location>
    </subcellularLocation>
    <subcellularLocation>
        <location evidence="2">Nucleus</location>
    </subcellularLocation>
</comment>
<evidence type="ECO:0000313" key="15">
    <source>
        <dbReference type="EMBL" id="TPX78218.1"/>
    </source>
</evidence>
<protein>
    <recommendedName>
        <fullName evidence="17">60S ribosomal protein L11</fullName>
    </recommendedName>
</protein>
<feature type="domain" description="Large ribosomal subunit protein uL5 N-terminal" evidence="13">
    <location>
        <begin position="43"/>
        <end position="96"/>
    </location>
</feature>
<evidence type="ECO:0008006" key="17">
    <source>
        <dbReference type="Google" id="ProtNLM"/>
    </source>
</evidence>
<dbReference type="InterPro" id="IPR001611">
    <property type="entry name" value="Leu-rich_rpt"/>
</dbReference>
<keyword evidence="8" id="KW-0689">Ribosomal protein</keyword>
<evidence type="ECO:0000259" key="14">
    <source>
        <dbReference type="Pfam" id="PF00673"/>
    </source>
</evidence>
<sequence length="1617" mass="178112">MLKYTSDLLDPRSVLLDLLRIERMMNGSAQSIHQPAEETKTENVNRELKLEKLCLNICVGESGDRLTRASKVLEQLTGQQPVYSKARYTVRTFGIRRNEKIAVHCTVRGPKAEEILERGLKVKEYELKKSNFSSTGNFGFGIQEHIDLGIKYDPSIGIYGMDFYVVMGRPGNRVARKKAKYGRVGFPHRLTKDETVAWFKKRFDGIPHSTPPPVVKTSESTTIGENGEVITETTTTETRQVVTSRAVDVVVEEDIVEVEPDTVTEEAELNVHALARDIASNAGFVALDLSGAQLTTEDIAEISEALQVNNTLESLKLDDNDINDTGLAAIAAMLTVNETLEELTLGEQLIQHSVESERNLAASIHLNLTIRVFTFEWKDESCKATAEAALARNEAAYIASRKRKVVKTINVEEIQEITTVRKDKRVTDDDDDVQEEQQQQRQYGALVEESSSSSNVLAASAAIAVASVASVAAVNTVSDGGVGADSAVGYGSVTLGQSESLLVVDATATAETDTGSEYVLVEGGKTQETVVATEVATVAETKVEESTYAQTSSATVAVVEVESTQVEVVESAQTTQAIALETSSTVQEVEVTNVTESTESTATSSETGISTGAAYAAAAVAATTVGVAVSSYSSTEVKVSETDASVEAPVAVETVIVADTAAVSESVALGESEAYVTAESVANTVTVDASSIHTETVSVTKVVSEKTEAHSTESKSEAVLYETIIVTETKKYDSNILFIIIASVLLLLIAIIVGFLMTPAAVVIVEEVVVVGAEAAGLILLVNAYSFNTIIVRADPDVNLPSAVLPRVVDLLTATSSNTSVKLVRSSTELDAALQSVTNLNQTLVMCIGANDCTRSLISEDVVGNLGSESFHVVSRKNESAPFVVAVDGVNAFDDGTHQESSMRIQKDWKHGNRGLAYGVYAALEELGFAFMHPLAPSIPPTVSVNAVNVSIAEAPRWKKFRAIHYHTQHPLELTPFLQGFGPGGVNDEEGWASQIPEFASFCEWLVANRQNGVEWPLLEGHTWDAFARTDVRMERFKKMVDIGHSYGIMVGVDVPIAFAQQHSFRLLKHGNGEEGHFEEEKKEIEESLDWVMRAGFDFLGTESGTSEFTHSSPDTMLRWMDVAADYAAEKYNVTMFIKVHCSAGQTAHGFIDERTNSDINYNMLPHFASPNMGVLPHTVEPYALDDPAPTYGNKDFKYMREYLKWELENNQRPVVFYPETAYWVSVDIDVPLFLPLYFERRFHDLRLLAADEEASASKKRMDGQLIFASGWEWSYWLNDAMAARAAWNPFIEIKDEKEALKMLIQPLVRHLNVSDQMDAANLILEWTQTENDLLINGKLEGQAALDDIVRKNGHGYLEGWDTWDDVSKVLGKLTQPDRLGLVELKHAGTWFDHVEERLLKHLKYDEEAEYVKSVRPLLIEMNDKFANLSVRTAALAAKAPTYVSDLWDDIADASRMTSLRARQIMNLYEFVYQEKTIGRRNETLALQAMNALHTAQKIVNARETRYRVPADRAASWTNLNAPHNPTAYAFNYLWTVRSLHYWWRDAAVALNDHHSTRSKSFANIIEPVEMGLGTGKVLNAADSLANVLAALGVADDYFDVEDKEPQYPRDIKHWKY</sequence>
<evidence type="ECO:0000256" key="11">
    <source>
        <dbReference type="SAM" id="MobiDB-lite"/>
    </source>
</evidence>
<feature type="transmembrane region" description="Helical" evidence="12">
    <location>
        <begin position="768"/>
        <end position="787"/>
    </location>
</feature>
<keyword evidence="12" id="KW-1133">Transmembrane helix</keyword>
<dbReference type="GO" id="GO:0005737">
    <property type="term" value="C:cytoplasm"/>
    <property type="evidence" value="ECO:0007669"/>
    <property type="project" value="UniProtKB-SubCell"/>
</dbReference>
<evidence type="ECO:0000256" key="2">
    <source>
        <dbReference type="ARBA" id="ARBA00004123"/>
    </source>
</evidence>
<keyword evidence="12" id="KW-0812">Transmembrane</keyword>
<dbReference type="PANTHER" id="PTHR11994">
    <property type="entry name" value="60S RIBOSOMAL PROTEIN L11-RELATED"/>
    <property type="match status" value="1"/>
</dbReference>
<dbReference type="EMBL" id="QEAP01000007">
    <property type="protein sequence ID" value="TPX78218.1"/>
    <property type="molecule type" value="Genomic_DNA"/>
</dbReference>
<feature type="region of interest" description="Disordered" evidence="11">
    <location>
        <begin position="423"/>
        <end position="445"/>
    </location>
</feature>
<gene>
    <name evidence="15" type="ORF">CcCBS67573_g00515</name>
</gene>
<evidence type="ECO:0000313" key="16">
    <source>
        <dbReference type="Proteomes" id="UP000320333"/>
    </source>
</evidence>
<evidence type="ECO:0000256" key="3">
    <source>
        <dbReference type="ARBA" id="ARBA00004496"/>
    </source>
</evidence>
<dbReference type="GO" id="GO:0019843">
    <property type="term" value="F:rRNA binding"/>
    <property type="evidence" value="ECO:0007669"/>
    <property type="project" value="UniProtKB-KW"/>
</dbReference>
<dbReference type="SUPFAM" id="SSF52047">
    <property type="entry name" value="RNI-like"/>
    <property type="match status" value="1"/>
</dbReference>
<dbReference type="SMART" id="SM00368">
    <property type="entry name" value="LRR_RI"/>
    <property type="match status" value="2"/>
</dbReference>
<comment type="caution">
    <text evidence="15">The sequence shown here is derived from an EMBL/GenBank/DDBJ whole genome shotgun (WGS) entry which is preliminary data.</text>
</comment>
<dbReference type="Pfam" id="PF00673">
    <property type="entry name" value="Ribosomal_L5_C"/>
    <property type="match status" value="1"/>
</dbReference>
<comment type="function">
    <text evidence="1">Component of the ribosome, a large ribonucleoprotein complex responsible for the synthesis of proteins in the cell. The small ribosomal subunit (SSU) binds messenger RNAs (mRNAs) and translates the encoded message by selecting cognate aminoacyl-transfer RNA (tRNA) molecules. The large subunit (LSU) contains the ribosomal catalytic site termed the peptidyl transferase center (PTC), which catalyzes the formation of peptide bonds, thereby polymerizing the amino acids delivered by tRNAs into a polypeptide chain. The nascent polypeptides leave the ribosome through a tunnel in the LSU and interact with protein factors that function in enzymatic processing, targeting, and the membrane insertion of nascent chains at the exit of the ribosomal tunnel.</text>
</comment>
<dbReference type="NCBIfam" id="NF003258">
    <property type="entry name" value="PRK04219.1"/>
    <property type="match status" value="1"/>
</dbReference>
<accession>A0A507FS95</accession>
<keyword evidence="6" id="KW-0699">rRNA-binding</keyword>
<feature type="transmembrane region" description="Helical" evidence="12">
    <location>
        <begin position="736"/>
        <end position="756"/>
    </location>
</feature>
<keyword evidence="12" id="KW-0472">Membrane</keyword>
<dbReference type="Pfam" id="PF13516">
    <property type="entry name" value="LRR_6"/>
    <property type="match status" value="1"/>
</dbReference>
<dbReference type="GO" id="GO:0003735">
    <property type="term" value="F:structural constituent of ribosome"/>
    <property type="evidence" value="ECO:0007669"/>
    <property type="project" value="InterPro"/>
</dbReference>
<evidence type="ECO:0000256" key="1">
    <source>
        <dbReference type="ARBA" id="ARBA00004021"/>
    </source>
</evidence>
<dbReference type="InterPro" id="IPR022803">
    <property type="entry name" value="Ribosomal_uL5_dom_sf"/>
</dbReference>
<evidence type="ECO:0000256" key="7">
    <source>
        <dbReference type="ARBA" id="ARBA00022884"/>
    </source>
</evidence>
<dbReference type="Gene3D" id="3.30.1440.10">
    <property type="match status" value="1"/>
</dbReference>
<keyword evidence="10" id="KW-0687">Ribonucleoprotein</keyword>
<dbReference type="InterPro" id="IPR002132">
    <property type="entry name" value="Ribosomal_uL5"/>
</dbReference>
<dbReference type="FunFam" id="3.30.1440.10:FF:000004">
    <property type="entry name" value="60S ribosomal protein L11, putative"/>
    <property type="match status" value="1"/>
</dbReference>
<comment type="similarity">
    <text evidence="4">Belongs to the universal ribosomal protein uL5 family.</text>
</comment>
<dbReference type="GO" id="GO:0005634">
    <property type="term" value="C:nucleus"/>
    <property type="evidence" value="ECO:0007669"/>
    <property type="project" value="UniProtKB-SubCell"/>
</dbReference>
<dbReference type="Pfam" id="PF00281">
    <property type="entry name" value="Ribosomal_L5"/>
    <property type="match status" value="1"/>
</dbReference>
<reference evidence="15 16" key="1">
    <citation type="journal article" date="2019" name="Sci. Rep.">
        <title>Comparative genomics of chytrid fungi reveal insights into the obligate biotrophic and pathogenic lifestyle of Synchytrium endobioticum.</title>
        <authorList>
            <person name="van de Vossenberg B.T.L.H."/>
            <person name="Warris S."/>
            <person name="Nguyen H.D.T."/>
            <person name="van Gent-Pelzer M.P.E."/>
            <person name="Joly D.L."/>
            <person name="van de Geest H.C."/>
            <person name="Bonants P.J.M."/>
            <person name="Smith D.S."/>
            <person name="Levesque C.A."/>
            <person name="van der Lee T.A.J."/>
        </authorList>
    </citation>
    <scope>NUCLEOTIDE SEQUENCE [LARGE SCALE GENOMIC DNA]</scope>
    <source>
        <strain evidence="15 16">CBS 675.73</strain>
    </source>
</reference>
<dbReference type="InterPro" id="IPR032675">
    <property type="entry name" value="LRR_dom_sf"/>
</dbReference>
<evidence type="ECO:0000256" key="9">
    <source>
        <dbReference type="ARBA" id="ARBA00023242"/>
    </source>
</evidence>
<dbReference type="GO" id="GO:0006412">
    <property type="term" value="P:translation"/>
    <property type="evidence" value="ECO:0007669"/>
    <property type="project" value="InterPro"/>
</dbReference>
<dbReference type="InterPro" id="IPR057266">
    <property type="entry name" value="Ribosomal_uL5_euk/arc-type"/>
</dbReference>
<name>A0A507FS95_9FUNG</name>
<keyword evidence="9" id="KW-0539">Nucleus</keyword>
<dbReference type="GO" id="GO:1990904">
    <property type="term" value="C:ribonucleoprotein complex"/>
    <property type="evidence" value="ECO:0007669"/>
    <property type="project" value="UniProtKB-KW"/>
</dbReference>
<dbReference type="PROSITE" id="PS00358">
    <property type="entry name" value="RIBOSOMAL_L5"/>
    <property type="match status" value="1"/>
</dbReference>
<dbReference type="Proteomes" id="UP000320333">
    <property type="component" value="Unassembled WGS sequence"/>
</dbReference>
<evidence type="ECO:0000256" key="10">
    <source>
        <dbReference type="ARBA" id="ARBA00023274"/>
    </source>
</evidence>
<feature type="compositionally biased region" description="Low complexity" evidence="11">
    <location>
        <begin position="436"/>
        <end position="445"/>
    </location>
</feature>
<evidence type="ECO:0000256" key="12">
    <source>
        <dbReference type="SAM" id="Phobius"/>
    </source>
</evidence>
<evidence type="ECO:0000256" key="5">
    <source>
        <dbReference type="ARBA" id="ARBA00022490"/>
    </source>
</evidence>
<evidence type="ECO:0000256" key="6">
    <source>
        <dbReference type="ARBA" id="ARBA00022730"/>
    </source>
</evidence>
<dbReference type="SUPFAM" id="SSF55282">
    <property type="entry name" value="RL5-like"/>
    <property type="match status" value="1"/>
</dbReference>
<evidence type="ECO:0000256" key="4">
    <source>
        <dbReference type="ARBA" id="ARBA00008553"/>
    </source>
</evidence>
<dbReference type="GO" id="GO:0005840">
    <property type="term" value="C:ribosome"/>
    <property type="evidence" value="ECO:0007669"/>
    <property type="project" value="UniProtKB-KW"/>
</dbReference>
<dbReference type="OrthoDB" id="192566at2759"/>
<evidence type="ECO:0000259" key="13">
    <source>
        <dbReference type="Pfam" id="PF00281"/>
    </source>
</evidence>
<dbReference type="InterPro" id="IPR031309">
    <property type="entry name" value="Ribosomal_uL5_C"/>
</dbReference>
<dbReference type="InterPro" id="IPR020929">
    <property type="entry name" value="Ribosomal_uL5_CS"/>
</dbReference>
<dbReference type="Gene3D" id="3.80.10.10">
    <property type="entry name" value="Ribonuclease Inhibitor"/>
    <property type="match status" value="1"/>
</dbReference>
<proteinExistence type="inferred from homology"/>
<dbReference type="InterPro" id="IPR031310">
    <property type="entry name" value="Ribosomal_uL5_N"/>
</dbReference>